<dbReference type="InterPro" id="IPR016161">
    <property type="entry name" value="Ald_DH/histidinol_DH"/>
</dbReference>
<dbReference type="InterPro" id="IPR016163">
    <property type="entry name" value="Ald_DH_C"/>
</dbReference>
<evidence type="ECO:0000256" key="7">
    <source>
        <dbReference type="RuleBase" id="RU003345"/>
    </source>
</evidence>
<dbReference type="InterPro" id="IPR012394">
    <property type="entry name" value="Aldehyde_DH_NAD(P)"/>
</dbReference>
<dbReference type="Gene3D" id="3.40.605.10">
    <property type="entry name" value="Aldehyde Dehydrogenase, Chain A, domain 1"/>
    <property type="match status" value="1"/>
</dbReference>
<dbReference type="GO" id="GO:0004029">
    <property type="term" value="F:aldehyde dehydrogenase (NAD+) activity"/>
    <property type="evidence" value="ECO:0007669"/>
    <property type="project" value="TreeGrafter"/>
</dbReference>
<evidence type="ECO:0000259" key="8">
    <source>
        <dbReference type="Pfam" id="PF00171"/>
    </source>
</evidence>
<feature type="active site" evidence="5">
    <location>
        <position position="315"/>
    </location>
</feature>
<sequence length="516" mass="55638">MKQRPVRRALCISVHAGFRLASDAGTAQQLTPRRFKRTQPPDPGGGSAKLMINHATSILTITSEEVMSAIEDSTSTDIRTILEKQRAAFLANEPYSAEQRSELIDRAIGLLINHEQEIIDALTADFGHRSPSFSKGSEVLSPLLTLKQTKAQLAQWMQPETREVKAGQAWVQYQPLGVVGIVTAWNVPGYMVFSGLAGALAAGNRVMIKPSEFTPHTSALIARLIRSVYAEDEVAVVLGDAQVGQAFCGQPFDHLLFTGATSIGKHVLRAAAENLVPVTLELGGKSPSIISRSADFNDAVTKVVIGKLLNAGQLCVAPDYVFVPRESVDAFINVAKAVVAKVFPTLKDNPDYTSIINARHVQRLHGYLTEARQAGVEVIELNPSAEDLSQAPGNKIAPTLLRNPSDQLQVMQDEIFGPLLPIKPYDTITEVIAWINARPRPLALYYFGHDAEEQARVLNRTCSGGVTLNGVLSHASTESLPFGGVGQSGMGAYHGIDGFRTFSHAKAVLNTAPNPA</sequence>
<dbReference type="PROSITE" id="PS00687">
    <property type="entry name" value="ALDEHYDE_DEHYDR_GLU"/>
    <property type="match status" value="1"/>
</dbReference>
<dbReference type="EMBL" id="CP162607">
    <property type="protein sequence ID" value="XDK38974.1"/>
    <property type="molecule type" value="Genomic_DNA"/>
</dbReference>
<reference evidence="9" key="1">
    <citation type="submission" date="2024-07" db="EMBL/GenBank/DDBJ databases">
        <title>Identification and characteristics of a novel species of coltsfoot's symbiotic bacteria.</title>
        <authorList>
            <person name="Juszczyk A."/>
            <person name="Jasielczuk I."/>
            <person name="Gurgul A."/>
            <person name="Rogala M."/>
            <person name="Kowalczyk A."/>
            <person name="Szmatola T."/>
            <person name="Kosecka-Strojek M."/>
            <person name="Arent Z."/>
            <person name="Latowski D."/>
        </authorList>
    </citation>
    <scope>NUCLEOTIDE SEQUENCE</scope>
    <source>
        <strain evidence="9">Hg7Tf</strain>
    </source>
</reference>
<comment type="similarity">
    <text evidence="1 4 7">Belongs to the aldehyde dehydrogenase family.</text>
</comment>
<dbReference type="CDD" id="cd07133">
    <property type="entry name" value="ALDH_CALDH_CalB"/>
    <property type="match status" value="1"/>
</dbReference>
<proteinExistence type="inferred from homology"/>
<evidence type="ECO:0000256" key="2">
    <source>
        <dbReference type="ARBA" id="ARBA00023002"/>
    </source>
</evidence>
<dbReference type="InterPro" id="IPR029510">
    <property type="entry name" value="Ald_DH_CS_GLU"/>
</dbReference>
<name>A0AB39I828_9PSED</name>
<feature type="active site" evidence="5 6">
    <location>
        <position position="281"/>
    </location>
</feature>
<dbReference type="PANTHER" id="PTHR43570">
    <property type="entry name" value="ALDEHYDE DEHYDROGENASE"/>
    <property type="match status" value="1"/>
</dbReference>
<dbReference type="SUPFAM" id="SSF53720">
    <property type="entry name" value="ALDH-like"/>
    <property type="match status" value="1"/>
</dbReference>
<keyword evidence="3" id="KW-0520">NAD</keyword>
<dbReference type="Pfam" id="PF00171">
    <property type="entry name" value="Aldedh"/>
    <property type="match status" value="1"/>
</dbReference>
<dbReference type="InterPro" id="IPR015590">
    <property type="entry name" value="Aldehyde_DH_dom"/>
</dbReference>
<evidence type="ECO:0000313" key="9">
    <source>
        <dbReference type="EMBL" id="XDK38974.1"/>
    </source>
</evidence>
<dbReference type="GO" id="GO:0006081">
    <property type="term" value="P:aldehyde metabolic process"/>
    <property type="evidence" value="ECO:0007669"/>
    <property type="project" value="InterPro"/>
</dbReference>
<dbReference type="AlphaFoldDB" id="A0AB39I828"/>
<feature type="domain" description="Aldehyde dehydrogenase" evidence="8">
    <location>
        <begin position="63"/>
        <end position="508"/>
    </location>
</feature>
<keyword evidence="2 4" id="KW-0560">Oxidoreductase</keyword>
<organism evidence="9">
    <name type="scientific">Pseudomonas sp. Hg7Tf</name>
    <dbReference type="NCBI Taxonomy" id="3236988"/>
    <lineage>
        <taxon>Bacteria</taxon>
        <taxon>Pseudomonadati</taxon>
        <taxon>Pseudomonadota</taxon>
        <taxon>Gammaproteobacteria</taxon>
        <taxon>Pseudomonadales</taxon>
        <taxon>Pseudomonadaceae</taxon>
        <taxon>Pseudomonas</taxon>
    </lineage>
</organism>
<evidence type="ECO:0000256" key="3">
    <source>
        <dbReference type="ARBA" id="ARBA00023027"/>
    </source>
</evidence>
<evidence type="ECO:0000256" key="4">
    <source>
        <dbReference type="PIRNR" id="PIRNR036492"/>
    </source>
</evidence>
<evidence type="ECO:0000256" key="6">
    <source>
        <dbReference type="PROSITE-ProRule" id="PRU10007"/>
    </source>
</evidence>
<accession>A0AB39I828</accession>
<gene>
    <name evidence="9" type="ORF">AB4Y39_09975</name>
</gene>
<dbReference type="RefSeq" id="WP_231353301.1">
    <property type="nucleotide sequence ID" value="NZ_CP162607.1"/>
</dbReference>
<evidence type="ECO:0000256" key="1">
    <source>
        <dbReference type="ARBA" id="ARBA00009986"/>
    </source>
</evidence>
<dbReference type="Gene3D" id="3.40.309.10">
    <property type="entry name" value="Aldehyde Dehydrogenase, Chain A, domain 2"/>
    <property type="match status" value="1"/>
</dbReference>
<evidence type="ECO:0000256" key="5">
    <source>
        <dbReference type="PIRSR" id="PIRSR036492-1"/>
    </source>
</evidence>
<protein>
    <recommendedName>
        <fullName evidence="4">Aldehyde dehydrogenase</fullName>
    </recommendedName>
</protein>
<dbReference type="GO" id="GO:0005737">
    <property type="term" value="C:cytoplasm"/>
    <property type="evidence" value="ECO:0007669"/>
    <property type="project" value="TreeGrafter"/>
</dbReference>
<dbReference type="PANTHER" id="PTHR43570:SF20">
    <property type="entry name" value="ALDEHYDE DEHYDROGENASE ALDX-RELATED"/>
    <property type="match status" value="1"/>
</dbReference>
<dbReference type="PIRSF" id="PIRSF036492">
    <property type="entry name" value="ALDH"/>
    <property type="match status" value="1"/>
</dbReference>
<dbReference type="InterPro" id="IPR016162">
    <property type="entry name" value="Ald_DH_N"/>
</dbReference>